<accession>A0ABY1QEV0</accession>
<organism evidence="1 2">
    <name type="scientific">Noviherbaspirillum suwonense</name>
    <dbReference type="NCBI Taxonomy" id="1224511"/>
    <lineage>
        <taxon>Bacteria</taxon>
        <taxon>Pseudomonadati</taxon>
        <taxon>Pseudomonadota</taxon>
        <taxon>Betaproteobacteria</taxon>
        <taxon>Burkholderiales</taxon>
        <taxon>Oxalobacteraceae</taxon>
        <taxon>Noviherbaspirillum</taxon>
    </lineage>
</organism>
<keyword evidence="2" id="KW-1185">Reference proteome</keyword>
<name>A0ABY1QEV0_9BURK</name>
<gene>
    <name evidence="1" type="ORF">SAMN06295970_11511</name>
</gene>
<comment type="caution">
    <text evidence="1">The sequence shown here is derived from an EMBL/GenBank/DDBJ whole genome shotgun (WGS) entry which is preliminary data.</text>
</comment>
<evidence type="ECO:0000313" key="2">
    <source>
        <dbReference type="Proteomes" id="UP001158049"/>
    </source>
</evidence>
<reference evidence="1 2" key="1">
    <citation type="submission" date="2017-05" db="EMBL/GenBank/DDBJ databases">
        <authorList>
            <person name="Varghese N."/>
            <person name="Submissions S."/>
        </authorList>
    </citation>
    <scope>NUCLEOTIDE SEQUENCE [LARGE SCALE GENOMIC DNA]</scope>
    <source>
        <strain evidence="1 2">DSM 26001</strain>
    </source>
</reference>
<protein>
    <submittedName>
        <fullName evidence="1">Uncharacterized protein</fullName>
    </submittedName>
</protein>
<proteinExistence type="predicted"/>
<dbReference type="EMBL" id="FXUL01000015">
    <property type="protein sequence ID" value="SMP69390.1"/>
    <property type="molecule type" value="Genomic_DNA"/>
</dbReference>
<sequence>MHGLALDRFLQHLLRNVTMLLASYVYGIKREFHHGNTLMG</sequence>
<dbReference type="Proteomes" id="UP001158049">
    <property type="component" value="Unassembled WGS sequence"/>
</dbReference>
<evidence type="ECO:0000313" key="1">
    <source>
        <dbReference type="EMBL" id="SMP69390.1"/>
    </source>
</evidence>